<name>K9D6M3_SPHYA</name>
<dbReference type="AlphaFoldDB" id="K9D6M3"/>
<keyword evidence="1" id="KW-0812">Transmembrane</keyword>
<gene>
    <name evidence="2" type="ORF">HMPREF9718_02135</name>
</gene>
<dbReference type="Proteomes" id="UP000009887">
    <property type="component" value="Unassembled WGS sequence"/>
</dbReference>
<evidence type="ECO:0000313" key="3">
    <source>
        <dbReference type="Proteomes" id="UP000009887"/>
    </source>
</evidence>
<protein>
    <submittedName>
        <fullName evidence="2">Uncharacterized protein</fullName>
    </submittedName>
</protein>
<evidence type="ECO:0000313" key="2">
    <source>
        <dbReference type="EMBL" id="EKU74607.1"/>
    </source>
</evidence>
<keyword evidence="1" id="KW-0472">Membrane</keyword>
<reference evidence="2 3" key="1">
    <citation type="submission" date="2012-09" db="EMBL/GenBank/DDBJ databases">
        <title>The Genome Sequence of Sphingobium yanoikuyae ATCC 51230.</title>
        <authorList>
            <consortium name="The Broad Institute Genome Sequencing Platform"/>
            <person name="Earl A."/>
            <person name="Ward D."/>
            <person name="Feldgarden M."/>
            <person name="Gevers D."/>
            <person name="Huys G."/>
            <person name="Walker B."/>
            <person name="Young S.K."/>
            <person name="Zeng Q."/>
            <person name="Gargeya S."/>
            <person name="Fitzgerald M."/>
            <person name="Haas B."/>
            <person name="Abouelleil A."/>
            <person name="Alvarado L."/>
            <person name="Arachchi H.M."/>
            <person name="Berlin A.M."/>
            <person name="Chapman S.B."/>
            <person name="Goldberg J."/>
            <person name="Griggs A."/>
            <person name="Gujja S."/>
            <person name="Hansen M."/>
            <person name="Howarth C."/>
            <person name="Imamovic A."/>
            <person name="Larimer J."/>
            <person name="McCowen C."/>
            <person name="Montmayeur A."/>
            <person name="Murphy C."/>
            <person name="Neiman D."/>
            <person name="Pearson M."/>
            <person name="Priest M."/>
            <person name="Roberts A."/>
            <person name="Saif S."/>
            <person name="Shea T."/>
            <person name="Sisk P."/>
            <person name="Sykes S."/>
            <person name="Wortman J."/>
            <person name="Nusbaum C."/>
            <person name="Birren B."/>
        </authorList>
    </citation>
    <scope>NUCLEOTIDE SEQUENCE [LARGE SCALE GENOMIC DNA]</scope>
    <source>
        <strain evidence="2 3">ATCC 51230</strain>
    </source>
</reference>
<feature type="transmembrane region" description="Helical" evidence="1">
    <location>
        <begin position="7"/>
        <end position="30"/>
    </location>
</feature>
<organism evidence="2 3">
    <name type="scientific">Sphingobium yanoikuyae ATCC 51230</name>
    <dbReference type="NCBI Taxonomy" id="883163"/>
    <lineage>
        <taxon>Bacteria</taxon>
        <taxon>Pseudomonadati</taxon>
        <taxon>Pseudomonadota</taxon>
        <taxon>Alphaproteobacteria</taxon>
        <taxon>Sphingomonadales</taxon>
        <taxon>Sphingomonadaceae</taxon>
        <taxon>Sphingobium</taxon>
    </lineage>
</organism>
<dbReference type="RefSeq" id="WP_004209248.1">
    <property type="nucleotide sequence ID" value="NZ_JH992904.1"/>
</dbReference>
<proteinExistence type="predicted"/>
<evidence type="ECO:0000256" key="1">
    <source>
        <dbReference type="SAM" id="Phobius"/>
    </source>
</evidence>
<feature type="transmembrane region" description="Helical" evidence="1">
    <location>
        <begin position="36"/>
        <end position="58"/>
    </location>
</feature>
<keyword evidence="3" id="KW-1185">Reference proteome</keyword>
<accession>K9D6M3</accession>
<dbReference type="EMBL" id="AGZU01000008">
    <property type="protein sequence ID" value="EKU74607.1"/>
    <property type="molecule type" value="Genomic_DNA"/>
</dbReference>
<keyword evidence="1" id="KW-1133">Transmembrane helix</keyword>
<sequence>MKNWDLAIEGISVGAAAAAVGVSAVAMIKFGASQEALLSFMGALIGAATTVAGAAWLADRTARIELHSELQMLIAEYEVLNTKAKTVMQISQDKYDDDSPEFQRSYHDLASSSWECMTITKEALATGRRLSFRHRARLRQSESAIESFWNYYQEHKASPRSDKNGREVYYPGWYVSSVMIASDMALRTFRDGDRQIISQFPIPGSSKGL</sequence>
<dbReference type="HOGENOM" id="CLU_1314738_0_0_5"/>
<comment type="caution">
    <text evidence="2">The sequence shown here is derived from an EMBL/GenBank/DDBJ whole genome shotgun (WGS) entry which is preliminary data.</text>
</comment>